<evidence type="ECO:0000256" key="1">
    <source>
        <dbReference type="SAM" id="MobiDB-lite"/>
    </source>
</evidence>
<organism evidence="2 3">
    <name type="scientific">Chelatococcus asaccharovorans</name>
    <dbReference type="NCBI Taxonomy" id="28210"/>
    <lineage>
        <taxon>Bacteria</taxon>
        <taxon>Pseudomonadati</taxon>
        <taxon>Pseudomonadota</taxon>
        <taxon>Alphaproteobacteria</taxon>
        <taxon>Hyphomicrobiales</taxon>
        <taxon>Chelatococcaceae</taxon>
        <taxon>Chelatococcus</taxon>
    </lineage>
</organism>
<evidence type="ECO:0000313" key="2">
    <source>
        <dbReference type="EMBL" id="PXW61518.1"/>
    </source>
</evidence>
<comment type="caution">
    <text evidence="2">The sequence shown here is derived from an EMBL/GenBank/DDBJ whole genome shotgun (WGS) entry which is preliminary data.</text>
</comment>
<gene>
    <name evidence="2" type="ORF">C7450_10333</name>
</gene>
<dbReference type="EMBL" id="QJJK01000003">
    <property type="protein sequence ID" value="PXW61518.1"/>
    <property type="molecule type" value="Genomic_DNA"/>
</dbReference>
<keyword evidence="3" id="KW-1185">Reference proteome</keyword>
<protein>
    <submittedName>
        <fullName evidence="2">Uncharacterized protein</fullName>
    </submittedName>
</protein>
<sequence length="101" mass="11351">MAGNWQSGWRVSRKREFQRFDALPPSVRQIVSRAPYPYVVAGIVRQLRKHLANGGDAATFRNSLIAGICLDIQRSARKTYGKHHPDALRSRLEGLRAGARP</sequence>
<accession>A0A2V3UBN4</accession>
<dbReference type="AlphaFoldDB" id="A0A2V3UBN4"/>
<dbReference type="InterPro" id="IPR045386">
    <property type="entry name" value="DUF6525"/>
</dbReference>
<feature type="compositionally biased region" description="Basic and acidic residues" evidence="1">
    <location>
        <begin position="83"/>
        <end position="94"/>
    </location>
</feature>
<dbReference type="RefSeq" id="WP_110373830.1">
    <property type="nucleotide sequence ID" value="NZ_JAHBRY010000001.1"/>
</dbReference>
<dbReference type="Proteomes" id="UP000248021">
    <property type="component" value="Unassembled WGS sequence"/>
</dbReference>
<reference evidence="2 3" key="1">
    <citation type="submission" date="2018-05" db="EMBL/GenBank/DDBJ databases">
        <title>Genomic Encyclopedia of Type Strains, Phase IV (KMG-IV): sequencing the most valuable type-strain genomes for metagenomic binning, comparative biology and taxonomic classification.</title>
        <authorList>
            <person name="Goeker M."/>
        </authorList>
    </citation>
    <scope>NUCLEOTIDE SEQUENCE [LARGE SCALE GENOMIC DNA]</scope>
    <source>
        <strain evidence="2 3">DSM 6462</strain>
    </source>
</reference>
<proteinExistence type="predicted"/>
<evidence type="ECO:0000313" key="3">
    <source>
        <dbReference type="Proteomes" id="UP000248021"/>
    </source>
</evidence>
<name>A0A2V3UBN4_9HYPH</name>
<dbReference type="Pfam" id="PF20135">
    <property type="entry name" value="DUF6525"/>
    <property type="match status" value="1"/>
</dbReference>
<feature type="region of interest" description="Disordered" evidence="1">
    <location>
        <begin position="79"/>
        <end position="101"/>
    </location>
</feature>